<evidence type="ECO:0000313" key="4">
    <source>
        <dbReference type="EMBL" id="CAI8006118.1"/>
    </source>
</evidence>
<name>A0AA35R779_GEOBA</name>
<proteinExistence type="predicted"/>
<gene>
    <name evidence="4" type="ORF">GBAR_LOCUS4564</name>
</gene>
<keyword evidence="2" id="KW-0812">Transmembrane</keyword>
<dbReference type="EMBL" id="CASHTH010000661">
    <property type="protein sequence ID" value="CAI8006118.1"/>
    <property type="molecule type" value="Genomic_DNA"/>
</dbReference>
<feature type="transmembrane region" description="Helical" evidence="2">
    <location>
        <begin position="138"/>
        <end position="160"/>
    </location>
</feature>
<reference evidence="4" key="1">
    <citation type="submission" date="2023-03" db="EMBL/GenBank/DDBJ databases">
        <authorList>
            <person name="Steffen K."/>
            <person name="Cardenas P."/>
        </authorList>
    </citation>
    <scope>NUCLEOTIDE SEQUENCE</scope>
</reference>
<dbReference type="AlphaFoldDB" id="A0AA35R779"/>
<feature type="compositionally biased region" description="Basic and acidic residues" evidence="1">
    <location>
        <begin position="850"/>
        <end position="861"/>
    </location>
</feature>
<feature type="signal peptide" evidence="3">
    <location>
        <begin position="1"/>
        <end position="22"/>
    </location>
</feature>
<evidence type="ECO:0000256" key="1">
    <source>
        <dbReference type="SAM" id="MobiDB-lite"/>
    </source>
</evidence>
<keyword evidence="2" id="KW-1133">Transmembrane helix</keyword>
<feature type="compositionally biased region" description="Basic and acidic residues" evidence="1">
    <location>
        <begin position="464"/>
        <end position="474"/>
    </location>
</feature>
<feature type="compositionally biased region" description="Polar residues" evidence="1">
    <location>
        <begin position="822"/>
        <end position="837"/>
    </location>
</feature>
<keyword evidence="5" id="KW-1185">Reference proteome</keyword>
<accession>A0AA35R779</accession>
<feature type="region of interest" description="Disordered" evidence="1">
    <location>
        <begin position="503"/>
        <end position="541"/>
    </location>
</feature>
<sequence length="893" mass="96016">MGTFCNTLVVSFLTLCAASATGSILCGSSVEYALSNPSHHCLLHNSTTSAVATAIVVHHSKVLGVFPQLPGRPLEIPVQPEGSVLSLGSQLTVCYTLLVGDCEQTVRGSERIIRDAHQQATLENQGRANTQKNDHGKMFVWSVVALLVLLPLATASFLCCHGEGKGSGSMKTRTLSKKDRKGIAASTDISINITDSDHPLGSKLFTTFHKSDEAKSEDSAAVLSRASSPQFAATLLEDPTFRSTQHLLESSLDVGTRDNTHGVQHGTSLSSMLSLGPRVPPEGSSLDNLAAIDKPVTPLLLSSPSHKPPDMPPPPTVPPPPSHLRQHSTPVSFPPPLSPQLKMRPLTVIGEPKHQRSSGPPALPPKPNSHNSSPPLSPISLSESEALSPVRPGRVRPYRVVHQPSLSLCSLPHIPHSSDGTLCTQCGARLVADDEPLHLVESGPESANGAGELCHQCQTNNSHYHELEGSDKDFSPPIPHRNGSPEPDPLYERIGSIRRQHMMSTRKDDMSQTTSKPRPPVPSPVHSPNPFTGSSATCFLPPEDKHHFPKCPLPSEGAPLPPRPPTLGLVMGESVTDHNYERLPSTFGVDSPEDSMYAHITTPEAEPESPPYIPENSQRAQMLKIDSQGYAEVVSKEEEEEEPKTPDPGYSPILPLSPASQAVASDYEVPVRVAPLPPSPSFLYPSPTHSHPSPIRVTSPQFSNLDKVPPSLPLPSERQVAPLSPSPSPSLLHPSATRSHPSPIPVATLMPPFSNLDKVPPSLPLPSEHTTTGPFLRRQGAVAENSQPLPTRSVRVLPQKEQHSEDTRRDSSGSTASYHSSYRLSNASSGLGESMTESLLAIAEEEGGDGVERNGERRTKTEPVIIKQKLYEVENRSRTKSYPNPDTRPPATA</sequence>
<feature type="compositionally biased region" description="Pro residues" evidence="1">
    <location>
        <begin position="310"/>
        <end position="322"/>
    </location>
</feature>
<keyword evidence="2" id="KW-0472">Membrane</keyword>
<evidence type="ECO:0000256" key="2">
    <source>
        <dbReference type="SAM" id="Phobius"/>
    </source>
</evidence>
<feature type="compositionally biased region" description="Low complexity" evidence="1">
    <location>
        <begin position="812"/>
        <end position="821"/>
    </location>
</feature>
<evidence type="ECO:0000313" key="5">
    <source>
        <dbReference type="Proteomes" id="UP001174909"/>
    </source>
</evidence>
<dbReference type="Proteomes" id="UP001174909">
    <property type="component" value="Unassembled WGS sequence"/>
</dbReference>
<feature type="compositionally biased region" description="Low complexity" evidence="1">
    <location>
        <begin position="368"/>
        <end position="390"/>
    </location>
</feature>
<keyword evidence="3" id="KW-0732">Signal</keyword>
<feature type="region of interest" description="Disordered" evidence="1">
    <location>
        <begin position="253"/>
        <end position="390"/>
    </location>
</feature>
<feature type="region of interest" description="Disordered" evidence="1">
    <location>
        <begin position="630"/>
        <end position="657"/>
    </location>
</feature>
<feature type="compositionally biased region" description="Pro residues" evidence="1">
    <location>
        <begin position="517"/>
        <end position="527"/>
    </location>
</feature>
<feature type="compositionally biased region" description="Polar residues" evidence="1">
    <location>
        <begin position="261"/>
        <end position="273"/>
    </location>
</feature>
<feature type="compositionally biased region" description="Basic and acidic residues" evidence="1">
    <location>
        <begin position="798"/>
        <end position="811"/>
    </location>
</feature>
<comment type="caution">
    <text evidence="4">The sequence shown here is derived from an EMBL/GenBank/DDBJ whole genome shotgun (WGS) entry which is preliminary data.</text>
</comment>
<feature type="region of interest" description="Disordered" evidence="1">
    <location>
        <begin position="464"/>
        <end position="491"/>
    </location>
</feature>
<feature type="non-terminal residue" evidence="4">
    <location>
        <position position="1"/>
    </location>
</feature>
<protein>
    <submittedName>
        <fullName evidence="4">Uncharacterized protein</fullName>
    </submittedName>
</protein>
<evidence type="ECO:0000256" key="3">
    <source>
        <dbReference type="SAM" id="SignalP"/>
    </source>
</evidence>
<feature type="chain" id="PRO_5041274355" evidence="3">
    <location>
        <begin position="23"/>
        <end position="893"/>
    </location>
</feature>
<feature type="compositionally biased region" description="Polar residues" evidence="1">
    <location>
        <begin position="688"/>
        <end position="704"/>
    </location>
</feature>
<feature type="region of interest" description="Disordered" evidence="1">
    <location>
        <begin position="675"/>
        <end position="893"/>
    </location>
</feature>
<organism evidence="4 5">
    <name type="scientific">Geodia barretti</name>
    <name type="common">Barrett's horny sponge</name>
    <dbReference type="NCBI Taxonomy" id="519541"/>
    <lineage>
        <taxon>Eukaryota</taxon>
        <taxon>Metazoa</taxon>
        <taxon>Porifera</taxon>
        <taxon>Demospongiae</taxon>
        <taxon>Heteroscleromorpha</taxon>
        <taxon>Tetractinellida</taxon>
        <taxon>Astrophorina</taxon>
        <taxon>Geodiidae</taxon>
        <taxon>Geodia</taxon>
    </lineage>
</organism>